<dbReference type="Pfam" id="PF07687">
    <property type="entry name" value="M20_dimer"/>
    <property type="match status" value="1"/>
</dbReference>
<evidence type="ECO:0000256" key="4">
    <source>
        <dbReference type="ARBA" id="ARBA00022833"/>
    </source>
</evidence>
<dbReference type="InterPro" id="IPR001261">
    <property type="entry name" value="ArgE/DapE_CS"/>
</dbReference>
<reference evidence="6 7" key="1">
    <citation type="submission" date="2018-03" db="EMBL/GenBank/DDBJ databases">
        <title>Genomic Encyclopedia of Archaeal and Bacterial Type Strains, Phase II (KMG-II): from individual species to whole genera.</title>
        <authorList>
            <person name="Goeker M."/>
        </authorList>
    </citation>
    <scope>NUCLEOTIDE SEQUENCE [LARGE SCALE GENOMIC DNA]</scope>
    <source>
        <strain evidence="6 7">DSM 45312</strain>
    </source>
</reference>
<dbReference type="RefSeq" id="WP_146165677.1">
    <property type="nucleotide sequence ID" value="NZ_PYGA01000025.1"/>
</dbReference>
<dbReference type="SUPFAM" id="SSF53187">
    <property type="entry name" value="Zn-dependent exopeptidases"/>
    <property type="match status" value="1"/>
</dbReference>
<evidence type="ECO:0000256" key="1">
    <source>
        <dbReference type="ARBA" id="ARBA00001947"/>
    </source>
</evidence>
<dbReference type="OrthoDB" id="7055905at2"/>
<evidence type="ECO:0000259" key="5">
    <source>
        <dbReference type="Pfam" id="PF07687"/>
    </source>
</evidence>
<gene>
    <name evidence="6" type="ORF">CLV63_12581</name>
</gene>
<accession>A0A2P8CXM3</accession>
<sequence>MTPAPSVLDLTRQLVGIDSQNPGTGERDIAKFTCDYAAQRGMEAQVVETAEGRCNVLVTIDAGPGPRLGLSGHLDTKPIGDALPVWRTDPLELTVDGDLAYGLGSSDMKGAVAAMLLAAERWAGRASRGRLTLVLTADEEAGSEHGAKELSRRGLVDADAIVIGEPSGISEPWEALYVVSRGICCFEVVIEGTQGHSGLSEQLPTSATVAAARATVALSGFRPGSTAPAAVDSRPTVNAAVRTEGGVFYGVHPGNAVVSCDIRTVPGMERGALEREVRALLADALPDDVAWDLRYVPGSLGWMEPAELDLAHPVLGAAQRACREVLGRELPLAAYPGGTDATHFIRIAGIPSITALGPGWLSVAHGPNECVGVGQLDEAVLLYDRLAHAYLGG</sequence>
<dbReference type="InterPro" id="IPR011650">
    <property type="entry name" value="Peptidase_M20_dimer"/>
</dbReference>
<comment type="caution">
    <text evidence="6">The sequence shown here is derived from an EMBL/GenBank/DDBJ whole genome shotgun (WGS) entry which is preliminary data.</text>
</comment>
<evidence type="ECO:0000313" key="6">
    <source>
        <dbReference type="EMBL" id="PSK89687.1"/>
    </source>
</evidence>
<evidence type="ECO:0000256" key="2">
    <source>
        <dbReference type="ARBA" id="ARBA00022723"/>
    </source>
</evidence>
<dbReference type="PROSITE" id="PS00759">
    <property type="entry name" value="ARGE_DAPE_CPG2_2"/>
    <property type="match status" value="1"/>
</dbReference>
<keyword evidence="4" id="KW-0862">Zinc</keyword>
<dbReference type="InterPro" id="IPR036264">
    <property type="entry name" value="Bact_exopeptidase_dim_dom"/>
</dbReference>
<evidence type="ECO:0000256" key="3">
    <source>
        <dbReference type="ARBA" id="ARBA00022801"/>
    </source>
</evidence>
<name>A0A2P8CXM3_9ACTN</name>
<dbReference type="GO" id="GO:0046872">
    <property type="term" value="F:metal ion binding"/>
    <property type="evidence" value="ECO:0007669"/>
    <property type="project" value="UniProtKB-KW"/>
</dbReference>
<keyword evidence="2" id="KW-0479">Metal-binding</keyword>
<evidence type="ECO:0000313" key="7">
    <source>
        <dbReference type="Proteomes" id="UP000240542"/>
    </source>
</evidence>
<feature type="domain" description="Peptidase M20 dimerisation" evidence="5">
    <location>
        <begin position="180"/>
        <end position="288"/>
    </location>
</feature>
<keyword evidence="7" id="KW-1185">Reference proteome</keyword>
<dbReference type="InterPro" id="IPR050072">
    <property type="entry name" value="Peptidase_M20A"/>
</dbReference>
<comment type="cofactor">
    <cofactor evidence="1">
        <name>Zn(2+)</name>
        <dbReference type="ChEBI" id="CHEBI:29105"/>
    </cofactor>
</comment>
<dbReference type="SUPFAM" id="SSF55031">
    <property type="entry name" value="Bacterial exopeptidase dimerisation domain"/>
    <property type="match status" value="1"/>
</dbReference>
<protein>
    <submittedName>
        <fullName evidence="6">Acetylornithine deacetylase</fullName>
    </submittedName>
</protein>
<dbReference type="GO" id="GO:0016787">
    <property type="term" value="F:hydrolase activity"/>
    <property type="evidence" value="ECO:0007669"/>
    <property type="project" value="UniProtKB-KW"/>
</dbReference>
<dbReference type="PANTHER" id="PTHR43808">
    <property type="entry name" value="ACETYLORNITHINE DEACETYLASE"/>
    <property type="match status" value="1"/>
</dbReference>
<keyword evidence="3" id="KW-0378">Hydrolase</keyword>
<dbReference type="PANTHER" id="PTHR43808:SF32">
    <property type="entry name" value="ARGE_DAPE-RELATED DEACYLASE"/>
    <property type="match status" value="1"/>
</dbReference>
<organism evidence="6 7">
    <name type="scientific">Murinocardiopsis flavida</name>
    <dbReference type="NCBI Taxonomy" id="645275"/>
    <lineage>
        <taxon>Bacteria</taxon>
        <taxon>Bacillati</taxon>
        <taxon>Actinomycetota</taxon>
        <taxon>Actinomycetes</taxon>
        <taxon>Streptosporangiales</taxon>
        <taxon>Nocardiopsidaceae</taxon>
        <taxon>Murinocardiopsis</taxon>
    </lineage>
</organism>
<dbReference type="Pfam" id="PF01546">
    <property type="entry name" value="Peptidase_M20"/>
    <property type="match status" value="1"/>
</dbReference>
<dbReference type="InterPro" id="IPR002933">
    <property type="entry name" value="Peptidase_M20"/>
</dbReference>
<dbReference type="EMBL" id="PYGA01000025">
    <property type="protein sequence ID" value="PSK89687.1"/>
    <property type="molecule type" value="Genomic_DNA"/>
</dbReference>
<dbReference type="Proteomes" id="UP000240542">
    <property type="component" value="Unassembled WGS sequence"/>
</dbReference>
<dbReference type="Gene3D" id="3.30.70.360">
    <property type="match status" value="1"/>
</dbReference>
<proteinExistence type="predicted"/>
<dbReference type="Gene3D" id="3.40.630.10">
    <property type="entry name" value="Zn peptidases"/>
    <property type="match status" value="1"/>
</dbReference>
<dbReference type="AlphaFoldDB" id="A0A2P8CXM3"/>